<proteinExistence type="predicted"/>
<organism evidence="1 2">
    <name type="scientific">Pleurodeles waltl</name>
    <name type="common">Iberian ribbed newt</name>
    <dbReference type="NCBI Taxonomy" id="8319"/>
    <lineage>
        <taxon>Eukaryota</taxon>
        <taxon>Metazoa</taxon>
        <taxon>Chordata</taxon>
        <taxon>Craniata</taxon>
        <taxon>Vertebrata</taxon>
        <taxon>Euteleostomi</taxon>
        <taxon>Amphibia</taxon>
        <taxon>Batrachia</taxon>
        <taxon>Caudata</taxon>
        <taxon>Salamandroidea</taxon>
        <taxon>Salamandridae</taxon>
        <taxon>Pleurodelinae</taxon>
        <taxon>Pleurodeles</taxon>
    </lineage>
</organism>
<dbReference type="EMBL" id="JANPWB010000010">
    <property type="protein sequence ID" value="KAJ1136069.1"/>
    <property type="molecule type" value="Genomic_DNA"/>
</dbReference>
<gene>
    <name evidence="1" type="ORF">NDU88_002487</name>
</gene>
<protein>
    <submittedName>
        <fullName evidence="1">Uncharacterized protein</fullName>
    </submittedName>
</protein>
<dbReference type="Proteomes" id="UP001066276">
    <property type="component" value="Chromosome 6"/>
</dbReference>
<reference evidence="1" key="1">
    <citation type="journal article" date="2022" name="bioRxiv">
        <title>Sequencing and chromosome-scale assembly of the giantPleurodeles waltlgenome.</title>
        <authorList>
            <person name="Brown T."/>
            <person name="Elewa A."/>
            <person name="Iarovenko S."/>
            <person name="Subramanian E."/>
            <person name="Araus A.J."/>
            <person name="Petzold A."/>
            <person name="Susuki M."/>
            <person name="Suzuki K.-i.T."/>
            <person name="Hayashi T."/>
            <person name="Toyoda A."/>
            <person name="Oliveira C."/>
            <person name="Osipova E."/>
            <person name="Leigh N.D."/>
            <person name="Simon A."/>
            <person name="Yun M.H."/>
        </authorList>
    </citation>
    <scope>NUCLEOTIDE SEQUENCE</scope>
    <source>
        <strain evidence="1">20211129_DDA</strain>
        <tissue evidence="1">Liver</tissue>
    </source>
</reference>
<sequence length="103" mass="11703">MLSDDHRQTANLRPLDIILKLGSSQMKDKIMLAARKLEKLPLLDYSIELSQTPSQAVLDKSHAVASAMVAVRKRQICYQWMFPFALGFQLDLNTYTIHTPEDA</sequence>
<evidence type="ECO:0000313" key="2">
    <source>
        <dbReference type="Proteomes" id="UP001066276"/>
    </source>
</evidence>
<comment type="caution">
    <text evidence="1">The sequence shown here is derived from an EMBL/GenBank/DDBJ whole genome shotgun (WGS) entry which is preliminary data.</text>
</comment>
<keyword evidence="2" id="KW-1185">Reference proteome</keyword>
<name>A0AAV7QA03_PLEWA</name>
<accession>A0AAV7QA03</accession>
<dbReference type="AlphaFoldDB" id="A0AAV7QA03"/>
<evidence type="ECO:0000313" key="1">
    <source>
        <dbReference type="EMBL" id="KAJ1136069.1"/>
    </source>
</evidence>